<accession>A0A1F5RMW5</accession>
<sequence>MGKYITNLAEGFIGQLKAKVEAEDFDEKWKWNPLVFNLYARHNEAIRAQLRRMRPETLGKIAACGVGNPDEVSEDESLRDYAAYSLYQVHCGTYLDKYASGIALLREIACTAIIAEMTNILKRRAATP</sequence>
<name>A0A1F5RMW5_9BACT</name>
<protein>
    <submittedName>
        <fullName evidence="1">Uncharacterized protein</fullName>
    </submittedName>
</protein>
<dbReference type="Proteomes" id="UP000177691">
    <property type="component" value="Unassembled WGS sequence"/>
</dbReference>
<dbReference type="AlphaFoldDB" id="A0A1F5RMW5"/>
<reference evidence="1 2" key="1">
    <citation type="journal article" date="2016" name="Nat. Commun.">
        <title>Thousands of microbial genomes shed light on interconnected biogeochemical processes in an aquifer system.</title>
        <authorList>
            <person name="Anantharaman K."/>
            <person name="Brown C.T."/>
            <person name="Hug L.A."/>
            <person name="Sharon I."/>
            <person name="Castelle C.J."/>
            <person name="Probst A.J."/>
            <person name="Thomas B.C."/>
            <person name="Singh A."/>
            <person name="Wilkins M.J."/>
            <person name="Karaoz U."/>
            <person name="Brodie E.L."/>
            <person name="Williams K.H."/>
            <person name="Hubbard S.S."/>
            <person name="Banfield J.F."/>
        </authorList>
    </citation>
    <scope>NUCLEOTIDE SEQUENCE [LARGE SCALE GENOMIC DNA]</scope>
</reference>
<proteinExistence type="predicted"/>
<evidence type="ECO:0000313" key="2">
    <source>
        <dbReference type="Proteomes" id="UP000177691"/>
    </source>
</evidence>
<evidence type="ECO:0000313" key="1">
    <source>
        <dbReference type="EMBL" id="OGF15817.1"/>
    </source>
</evidence>
<gene>
    <name evidence="1" type="ORF">A3D54_01195</name>
</gene>
<dbReference type="EMBL" id="MFFU01000052">
    <property type="protein sequence ID" value="OGF15817.1"/>
    <property type="molecule type" value="Genomic_DNA"/>
</dbReference>
<comment type="caution">
    <text evidence="1">The sequence shown here is derived from an EMBL/GenBank/DDBJ whole genome shotgun (WGS) entry which is preliminary data.</text>
</comment>
<organism evidence="1 2">
    <name type="scientific">Candidatus Falkowbacteria bacterium RIFCSPHIGHO2_02_FULL_45_15</name>
    <dbReference type="NCBI Taxonomy" id="1797987"/>
    <lineage>
        <taxon>Bacteria</taxon>
        <taxon>Candidatus Falkowiibacteriota</taxon>
    </lineage>
</organism>